<name>A0A8S1A981_ARCPL</name>
<accession>A0A8S1A981</accession>
<comment type="subcellular location">
    <subcellularLocation>
        <location evidence="1">Peroxisome</location>
    </subcellularLocation>
</comment>
<evidence type="ECO:0000256" key="4">
    <source>
        <dbReference type="ARBA" id="ARBA00023140"/>
    </source>
</evidence>
<dbReference type="Pfam" id="PF00501">
    <property type="entry name" value="AMP-binding"/>
    <property type="match status" value="1"/>
</dbReference>
<gene>
    <name evidence="7" type="ORF">APLA_LOCUS8876</name>
</gene>
<feature type="domain" description="AMP-binding enzyme C-terminal" evidence="6">
    <location>
        <begin position="445"/>
        <end position="521"/>
    </location>
</feature>
<evidence type="ECO:0000259" key="5">
    <source>
        <dbReference type="Pfam" id="PF00501"/>
    </source>
</evidence>
<sequence>MFKKSCYIYGPNDVQVPANINFGDFILDRMWQYRNKIALINGTTDERISYGELVQQAMNLAISLTRMGVKKGDAIGIFSENRQEYFAAVVGVACAGAVMTPFNSSYIKGELIHVMNISKPCYVICSPTVYKTHGSTLRALPFLKQIILFGEKTHSEVIMYNDLTLERNKKIKNVKYEEFQSVEVQGQVDTLFIVYSSGTTGLPKGVMLTHLNLITASSLRPSLDPKESNLTISPWYHVMGLMGTLCGLALGKTSVYIAKFEMDLYFKIIEKYKISQLTVVPPVLVAACKYQTKYDLSSVKVIYSGAAPLHKETIISIHEKFPNCRNVCQGYGATEVTLALMRFSYLEYNPQKIGSIGTVISNTIIKVVDIESRKPLGPNTPGEICAKGSMLMKGYVGRDRGDDFDDEGFYKTGDIGYYDEEGYFYILDRIKELIKYKGYQVPPAELEAVLLQHPSINDAAVIGLDDKLAGELPLAFVVIRPGQQLTEKEVQDFIAERLSNPKRLRGGVRFMSKIPKSASGKILRKELRIMVNTVKSHL</sequence>
<dbReference type="GO" id="GO:0016405">
    <property type="term" value="F:CoA-ligase activity"/>
    <property type="evidence" value="ECO:0007669"/>
    <property type="project" value="TreeGrafter"/>
</dbReference>
<dbReference type="AlphaFoldDB" id="A0A8S1A981"/>
<comment type="caution">
    <text evidence="7">The sequence shown here is derived from an EMBL/GenBank/DDBJ whole genome shotgun (WGS) entry which is preliminary data.</text>
</comment>
<dbReference type="GO" id="GO:0005777">
    <property type="term" value="C:peroxisome"/>
    <property type="evidence" value="ECO:0007669"/>
    <property type="project" value="UniProtKB-SubCell"/>
</dbReference>
<organism evidence="7 8">
    <name type="scientific">Arctia plantaginis</name>
    <name type="common">Wood tiger moth</name>
    <name type="synonym">Phalaena plantaginis</name>
    <dbReference type="NCBI Taxonomy" id="874455"/>
    <lineage>
        <taxon>Eukaryota</taxon>
        <taxon>Metazoa</taxon>
        <taxon>Ecdysozoa</taxon>
        <taxon>Arthropoda</taxon>
        <taxon>Hexapoda</taxon>
        <taxon>Insecta</taxon>
        <taxon>Pterygota</taxon>
        <taxon>Neoptera</taxon>
        <taxon>Endopterygota</taxon>
        <taxon>Lepidoptera</taxon>
        <taxon>Glossata</taxon>
        <taxon>Ditrysia</taxon>
        <taxon>Noctuoidea</taxon>
        <taxon>Erebidae</taxon>
        <taxon>Arctiinae</taxon>
        <taxon>Arctia</taxon>
    </lineage>
</organism>
<keyword evidence="4" id="KW-0576">Peroxisome</keyword>
<dbReference type="Gene3D" id="3.30.300.30">
    <property type="match status" value="1"/>
</dbReference>
<dbReference type="PANTHER" id="PTHR24096">
    <property type="entry name" value="LONG-CHAIN-FATTY-ACID--COA LIGASE"/>
    <property type="match status" value="1"/>
</dbReference>
<evidence type="ECO:0000259" key="6">
    <source>
        <dbReference type="Pfam" id="PF13193"/>
    </source>
</evidence>
<dbReference type="InterPro" id="IPR000873">
    <property type="entry name" value="AMP-dep_synth/lig_dom"/>
</dbReference>
<dbReference type="FunFam" id="3.30.300.30:FF:000007">
    <property type="entry name" value="4-coumarate--CoA ligase 2"/>
    <property type="match status" value="1"/>
</dbReference>
<dbReference type="EMBL" id="CADEBC010000511">
    <property type="protein sequence ID" value="CAB3241865.1"/>
    <property type="molecule type" value="Genomic_DNA"/>
</dbReference>
<proteinExistence type="inferred from homology"/>
<dbReference type="Gene3D" id="3.40.50.12780">
    <property type="entry name" value="N-terminal domain of ligase-like"/>
    <property type="match status" value="1"/>
</dbReference>
<dbReference type="InterPro" id="IPR025110">
    <property type="entry name" value="AMP-bd_C"/>
</dbReference>
<dbReference type="InterPro" id="IPR020845">
    <property type="entry name" value="AMP-binding_CS"/>
</dbReference>
<feature type="domain" description="AMP-dependent synthetase/ligase" evidence="5">
    <location>
        <begin position="32"/>
        <end position="395"/>
    </location>
</feature>
<dbReference type="PROSITE" id="PS00455">
    <property type="entry name" value="AMP_BINDING"/>
    <property type="match status" value="1"/>
</dbReference>
<dbReference type="Proteomes" id="UP000494106">
    <property type="component" value="Unassembled WGS sequence"/>
</dbReference>
<dbReference type="PANTHER" id="PTHR24096:SF149">
    <property type="entry name" value="AMP-BINDING DOMAIN-CONTAINING PROTEIN-RELATED"/>
    <property type="match status" value="1"/>
</dbReference>
<evidence type="ECO:0000256" key="1">
    <source>
        <dbReference type="ARBA" id="ARBA00004275"/>
    </source>
</evidence>
<comment type="similarity">
    <text evidence="2">Belongs to the ATP-dependent AMP-binding enzyme family.</text>
</comment>
<dbReference type="OrthoDB" id="10253869at2759"/>
<keyword evidence="3" id="KW-0436">Ligase</keyword>
<evidence type="ECO:0000313" key="8">
    <source>
        <dbReference type="Proteomes" id="UP000494106"/>
    </source>
</evidence>
<dbReference type="InterPro" id="IPR042099">
    <property type="entry name" value="ANL_N_sf"/>
</dbReference>
<protein>
    <recommendedName>
        <fullName evidence="9">Luciferin 4-monooxygenase</fullName>
    </recommendedName>
</protein>
<reference evidence="7 8" key="1">
    <citation type="submission" date="2020-04" db="EMBL/GenBank/DDBJ databases">
        <authorList>
            <person name="Wallbank WR R."/>
            <person name="Pardo Diaz C."/>
            <person name="Kozak K."/>
            <person name="Martin S."/>
            <person name="Jiggins C."/>
            <person name="Moest M."/>
            <person name="Warren A I."/>
            <person name="Byers J.R.P. K."/>
            <person name="Montejo-Kovacevich G."/>
            <person name="Yen C E."/>
        </authorList>
    </citation>
    <scope>NUCLEOTIDE SEQUENCE [LARGE SCALE GENOMIC DNA]</scope>
</reference>
<keyword evidence="8" id="KW-1185">Reference proteome</keyword>
<evidence type="ECO:0000256" key="3">
    <source>
        <dbReference type="ARBA" id="ARBA00022598"/>
    </source>
</evidence>
<dbReference type="CDD" id="cd05911">
    <property type="entry name" value="Firefly_Luc_like"/>
    <property type="match status" value="1"/>
</dbReference>
<evidence type="ECO:0008006" key="9">
    <source>
        <dbReference type="Google" id="ProtNLM"/>
    </source>
</evidence>
<dbReference type="InterPro" id="IPR045851">
    <property type="entry name" value="AMP-bd_C_sf"/>
</dbReference>
<evidence type="ECO:0000256" key="2">
    <source>
        <dbReference type="ARBA" id="ARBA00006432"/>
    </source>
</evidence>
<dbReference type="Pfam" id="PF13193">
    <property type="entry name" value="AMP-binding_C"/>
    <property type="match status" value="1"/>
</dbReference>
<evidence type="ECO:0000313" key="7">
    <source>
        <dbReference type="EMBL" id="CAB3241865.1"/>
    </source>
</evidence>
<dbReference type="SUPFAM" id="SSF56801">
    <property type="entry name" value="Acetyl-CoA synthetase-like"/>
    <property type="match status" value="1"/>
</dbReference>